<dbReference type="GO" id="GO:0048468">
    <property type="term" value="P:cell development"/>
    <property type="evidence" value="ECO:0007669"/>
    <property type="project" value="UniProtKB-ARBA"/>
</dbReference>
<sequence length="357" mass="39274">MDPNSSLLLGPVQYPTEPCMEGGRSLSPREQSRCSPFAWSQVPGSSLSDPDCFGDEHIQAKRARVETIVRGMFLSPASLGPGRALDGDSPSCPEKARGRKRKQSLPVQQGPLEAGPAGNRGGGRKGGPRVRGQLHLLRRQLRHLQGRILRAAEPRAAAQGPPMADQRNGSGPGPWGADSDHHHCQGPIGDLSRVGKHGVSEGPRFLPSGARALLESLKKELTGAISQAVDSVLQKFNRCITSQMIKWFSNFREFYYIQMEKFARQAISDGVTNPKMLVVLRDSELFRALNMHYNKGNDFEVPDCFLEIASLTLQEFFRAVSAGKDADPSWKKPIYKIISKLDSDIPEIFKSSSYPQE</sequence>
<evidence type="ECO:0000256" key="4">
    <source>
        <dbReference type="ARBA" id="ARBA00023155"/>
    </source>
</evidence>
<keyword evidence="3" id="KW-0238">DNA-binding</keyword>
<name>A0A8C6FUJ2_MOSMO</name>
<evidence type="ECO:0000256" key="7">
    <source>
        <dbReference type="SAM" id="MobiDB-lite"/>
    </source>
</evidence>
<keyword evidence="10" id="KW-1185">Reference proteome</keyword>
<keyword evidence="4" id="KW-0371">Homeobox</keyword>
<evidence type="ECO:0000256" key="6">
    <source>
        <dbReference type="ARBA" id="ARBA00023242"/>
    </source>
</evidence>
<dbReference type="GO" id="GO:0005634">
    <property type="term" value="C:nucleus"/>
    <property type="evidence" value="ECO:0007669"/>
    <property type="project" value="UniProtKB-SubCell"/>
</dbReference>
<reference evidence="9" key="2">
    <citation type="submission" date="2025-09" db="UniProtKB">
        <authorList>
            <consortium name="Ensembl"/>
        </authorList>
    </citation>
    <scope>IDENTIFICATION</scope>
</reference>
<dbReference type="PANTHER" id="PTHR12198">
    <property type="entry name" value="HOMEOBOX PROTEIN PROSPERO/PROX-1/CEH-26"/>
    <property type="match status" value="1"/>
</dbReference>
<keyword evidence="6" id="KW-0539">Nucleus</keyword>
<dbReference type="InterPro" id="IPR023082">
    <property type="entry name" value="Homeo_prospero_dom"/>
</dbReference>
<feature type="region of interest" description="Disordered" evidence="7">
    <location>
        <begin position="1"/>
        <end position="43"/>
    </location>
</feature>
<feature type="domain" description="Prospero" evidence="8">
    <location>
        <begin position="207"/>
        <end position="357"/>
    </location>
</feature>
<dbReference type="SUPFAM" id="SSF46689">
    <property type="entry name" value="Homeodomain-like"/>
    <property type="match status" value="1"/>
</dbReference>
<keyword evidence="5" id="KW-0804">Transcription</keyword>
<comment type="subcellular location">
    <subcellularLocation>
        <location evidence="1">Nucleus</location>
    </subcellularLocation>
</comment>
<feature type="region of interest" description="Disordered" evidence="7">
    <location>
        <begin position="75"/>
        <end position="130"/>
    </location>
</feature>
<dbReference type="GO" id="GO:0000981">
    <property type="term" value="F:DNA-binding transcription factor activity, RNA polymerase II-specific"/>
    <property type="evidence" value="ECO:0007669"/>
    <property type="project" value="TreeGrafter"/>
</dbReference>
<evidence type="ECO:0000256" key="2">
    <source>
        <dbReference type="ARBA" id="ARBA00023015"/>
    </source>
</evidence>
<protein>
    <recommendedName>
        <fullName evidence="8">Prospero domain-containing protein</fullName>
    </recommendedName>
</protein>
<evidence type="ECO:0000313" key="10">
    <source>
        <dbReference type="Proteomes" id="UP000694544"/>
    </source>
</evidence>
<evidence type="ECO:0000256" key="5">
    <source>
        <dbReference type="ARBA" id="ARBA00023163"/>
    </source>
</evidence>
<dbReference type="InterPro" id="IPR039350">
    <property type="entry name" value="Prospero_homeodomain"/>
</dbReference>
<dbReference type="InterPro" id="IPR009057">
    <property type="entry name" value="Homeodomain-like_sf"/>
</dbReference>
<evidence type="ECO:0000259" key="8">
    <source>
        <dbReference type="PROSITE" id="PS51818"/>
    </source>
</evidence>
<feature type="region of interest" description="Disordered" evidence="7">
    <location>
        <begin position="153"/>
        <end position="193"/>
    </location>
</feature>
<evidence type="ECO:0000313" key="9">
    <source>
        <dbReference type="Ensembl" id="ENSMMSP00000029269.1"/>
    </source>
</evidence>
<dbReference type="Pfam" id="PF05044">
    <property type="entry name" value="HPD"/>
    <property type="match status" value="1"/>
</dbReference>
<evidence type="ECO:0000256" key="3">
    <source>
        <dbReference type="ARBA" id="ARBA00023125"/>
    </source>
</evidence>
<dbReference type="GeneTree" id="ENSGT00940000154790"/>
<dbReference type="Gene3D" id="1.10.10.500">
    <property type="entry name" value="Homeo-prospero domain"/>
    <property type="match status" value="1"/>
</dbReference>
<dbReference type="GO" id="GO:0007399">
    <property type="term" value="P:nervous system development"/>
    <property type="evidence" value="ECO:0007669"/>
    <property type="project" value="UniProtKB-ARBA"/>
</dbReference>
<dbReference type="InterPro" id="IPR037131">
    <property type="entry name" value="Homeo_prospero_dom_sf"/>
</dbReference>
<proteinExistence type="predicted"/>
<dbReference type="Ensembl" id="ENSMMST00000032229.1">
    <property type="protein sequence ID" value="ENSMMSP00000029269.1"/>
    <property type="gene ID" value="ENSMMSG00000021897.1"/>
</dbReference>
<dbReference type="PANTHER" id="PTHR12198:SF5">
    <property type="entry name" value="PROSPERO HOMEOBOX PROTEIN 2"/>
    <property type="match status" value="1"/>
</dbReference>
<dbReference type="GO" id="GO:0000978">
    <property type="term" value="F:RNA polymerase II cis-regulatory region sequence-specific DNA binding"/>
    <property type="evidence" value="ECO:0007669"/>
    <property type="project" value="TreeGrafter"/>
</dbReference>
<organism evidence="9 10">
    <name type="scientific">Moschus moschiferus</name>
    <name type="common">Siberian musk deer</name>
    <name type="synonym">Moschus sibiricus</name>
    <dbReference type="NCBI Taxonomy" id="68415"/>
    <lineage>
        <taxon>Eukaryota</taxon>
        <taxon>Metazoa</taxon>
        <taxon>Chordata</taxon>
        <taxon>Craniata</taxon>
        <taxon>Vertebrata</taxon>
        <taxon>Euteleostomi</taxon>
        <taxon>Mammalia</taxon>
        <taxon>Eutheria</taxon>
        <taxon>Laurasiatheria</taxon>
        <taxon>Artiodactyla</taxon>
        <taxon>Ruminantia</taxon>
        <taxon>Pecora</taxon>
        <taxon>Moschidae</taxon>
        <taxon>Moschus</taxon>
    </lineage>
</organism>
<dbReference type="AlphaFoldDB" id="A0A8C6FUJ2"/>
<keyword evidence="2" id="KW-0805">Transcription regulation</keyword>
<evidence type="ECO:0000256" key="1">
    <source>
        <dbReference type="ARBA" id="ARBA00004123"/>
    </source>
</evidence>
<accession>A0A8C6FUJ2</accession>
<reference evidence="9" key="1">
    <citation type="submission" date="2025-08" db="UniProtKB">
        <authorList>
            <consortium name="Ensembl"/>
        </authorList>
    </citation>
    <scope>IDENTIFICATION</scope>
</reference>
<dbReference type="PROSITE" id="PS51818">
    <property type="entry name" value="HOMEO_PROSPERO"/>
    <property type="match status" value="1"/>
</dbReference>
<dbReference type="Proteomes" id="UP000694544">
    <property type="component" value="Unplaced"/>
</dbReference>